<gene>
    <name evidence="16" type="ORF">Q5P01_001846</name>
</gene>
<proteinExistence type="inferred from homology"/>
<dbReference type="GO" id="GO:0019005">
    <property type="term" value="C:SCF ubiquitin ligase complex"/>
    <property type="evidence" value="ECO:0007669"/>
    <property type="project" value="TreeGrafter"/>
</dbReference>
<evidence type="ECO:0000256" key="5">
    <source>
        <dbReference type="ARBA" id="ARBA00022692"/>
    </source>
</evidence>
<dbReference type="GO" id="GO:0045893">
    <property type="term" value="P:positive regulation of DNA-templated transcription"/>
    <property type="evidence" value="ECO:0007669"/>
    <property type="project" value="InterPro"/>
</dbReference>
<keyword evidence="8" id="KW-0238">DNA-binding</keyword>
<evidence type="ECO:0000256" key="2">
    <source>
        <dbReference type="ARBA" id="ARBA00004167"/>
    </source>
</evidence>
<dbReference type="FunFam" id="4.10.280.10:FF:000003">
    <property type="entry name" value="microphthalmia-associated transcription factor isoform X1"/>
    <property type="match status" value="1"/>
</dbReference>
<evidence type="ECO:0000313" key="16">
    <source>
        <dbReference type="EMBL" id="KAK2862313.1"/>
    </source>
</evidence>
<evidence type="ECO:0000256" key="7">
    <source>
        <dbReference type="ARBA" id="ARBA00023015"/>
    </source>
</evidence>
<dbReference type="EMBL" id="JAUPFM010000001">
    <property type="protein sequence ID" value="KAK2862313.1"/>
    <property type="molecule type" value="Genomic_DNA"/>
</dbReference>
<keyword evidence="5 14" id="KW-0812">Transmembrane</keyword>
<comment type="caution">
    <text evidence="16">The sequence shown here is derived from an EMBL/GenBank/DDBJ whole genome shotgun (WGS) entry which is preliminary data.</text>
</comment>
<dbReference type="CDD" id="cd18927">
    <property type="entry name" value="bHLHzip_TFEB"/>
    <property type="match status" value="1"/>
</dbReference>
<protein>
    <recommendedName>
        <fullName evidence="15">BHLH domain-containing protein</fullName>
    </recommendedName>
</protein>
<dbReference type="GO" id="GO:0005634">
    <property type="term" value="C:nucleus"/>
    <property type="evidence" value="ECO:0007669"/>
    <property type="project" value="UniProtKB-SubCell"/>
</dbReference>
<feature type="domain" description="BHLH" evidence="15">
    <location>
        <begin position="653"/>
        <end position="706"/>
    </location>
</feature>
<dbReference type="AlphaFoldDB" id="A0AA88NZJ4"/>
<dbReference type="PANTHER" id="PTHR20988">
    <property type="entry name" value="TRANSMEMBRANE PROTEIN 183A-RELATED"/>
    <property type="match status" value="1"/>
</dbReference>
<evidence type="ECO:0000256" key="12">
    <source>
        <dbReference type="ARBA" id="ARBA00023242"/>
    </source>
</evidence>
<dbReference type="SUPFAM" id="SSF47459">
    <property type="entry name" value="HLH, helix-loop-helix DNA-binding domain"/>
    <property type="match status" value="1"/>
</dbReference>
<evidence type="ECO:0000313" key="17">
    <source>
        <dbReference type="Proteomes" id="UP001187415"/>
    </source>
</evidence>
<evidence type="ECO:0000256" key="9">
    <source>
        <dbReference type="ARBA" id="ARBA00023136"/>
    </source>
</evidence>
<feature type="region of interest" description="Disordered" evidence="13">
    <location>
        <begin position="890"/>
        <end position="920"/>
    </location>
</feature>
<comment type="similarity">
    <text evidence="4">Belongs to the MiT/TFE family.</text>
</comment>
<feature type="transmembrane region" description="Helical" evidence="14">
    <location>
        <begin position="279"/>
        <end position="304"/>
    </location>
</feature>
<dbReference type="PANTHER" id="PTHR20988:SF2">
    <property type="entry name" value="TRANSMEMBRANE PROTEIN 183A-RELATED"/>
    <property type="match status" value="1"/>
</dbReference>
<sequence>MPKKGNRKRLKFRAGDVCSESVTVADYADADPAVVKSGRVKKAVANAVEKEVKLLCGLEASQGAVEEVLSSAVSVKTDTLESSDDLDPEEDEENEIKVVRKKKNKRRKESSERRDGLEYPVDIWLLLSSYIRPEDVCRFALICKNAWTVTCTAAFWTRLYRRHYRIDLDLPFPLQPDAIKMMHCLRAQVIRSLFHLYEPFSLRVSKLPALPESTPTSLLNSKCLLFWVKRVSGTRPEPLWEFNFKFIKQPGHRKNGCAKSLHKPRQYEDVHTNPDSDCYILQVTTLNFIFIPVVMGMTLTLFTINVSTDMRHHRVRLVFQDSPLQRGRKRGDQGGTQVVLDPVQSVRLMDWWHPHLSSIQTCSQLHKQSLFLFANSFFSLQQLPPPLGLDCGTLTSARPPLPPRPPAMASRIGLRMQLMRDQLQQEEQRERQQQQQQQQQNAALQYMQHRMAGPPAPTPAISTPQHYQSMQVPVEVLKVQTHLENPTDYHIRQSRRQQVKEYLSTTCATKQTVHAVAGVIPPSPPPNMGLAGGSASAPQPLHSPHLRTEQLISGNSAPNSPMAMLNIGSSHEKEMDEVIDNIIDMQSNYDDMQTYIDPIQMPNTLPLSSSHLDVYTGPGMKGPGIAMTSNSCPANLTIKRELSEVRALAKERQKKDNHNLIERRRRFNINDRIKELGTMIPKTNDLDVRWNKGTILRASVDYIKRMQKDVQRTREVETNFKRMEMANKQLMLRIQELEMQARLHGLPSTSPSALNPADLMGSYIKQEISPEENLSLPQVQVQHHPQHLPQNQAQHQFLQQNHLHNQGQAHPQPRQLPPLPQHMQPQPPIQFPAVGSSQPFDYAQSLDLCNGILGFSDGMSGLGDLAELDMQGKRGELGFPMMDETLSPMGRDPLLSAMSPEASVDSSRRSSFSIEDGDIL</sequence>
<feature type="compositionally biased region" description="Pro residues" evidence="13">
    <location>
        <begin position="814"/>
        <end position="828"/>
    </location>
</feature>
<evidence type="ECO:0000256" key="13">
    <source>
        <dbReference type="SAM" id="MobiDB-lite"/>
    </source>
</evidence>
<comment type="subcellular location">
    <subcellularLocation>
        <location evidence="2">Membrane</location>
        <topology evidence="2">Single-pass membrane protein</topology>
    </subcellularLocation>
    <subcellularLocation>
        <location evidence="1">Nucleus</location>
    </subcellularLocation>
</comment>
<reference evidence="16" key="1">
    <citation type="submission" date="2023-07" db="EMBL/GenBank/DDBJ databases">
        <title>Chromosome-level Genome Assembly of Striped Snakehead (Channa striata).</title>
        <authorList>
            <person name="Liu H."/>
        </authorList>
    </citation>
    <scope>NUCLEOTIDE SEQUENCE</scope>
    <source>
        <strain evidence="16">Gz</strain>
        <tissue evidence="16">Muscle</tissue>
    </source>
</reference>
<evidence type="ECO:0000256" key="1">
    <source>
        <dbReference type="ARBA" id="ARBA00004123"/>
    </source>
</evidence>
<dbReference type="Proteomes" id="UP001187415">
    <property type="component" value="Unassembled WGS sequence"/>
</dbReference>
<evidence type="ECO:0000259" key="15">
    <source>
        <dbReference type="PROSITE" id="PS50888"/>
    </source>
</evidence>
<evidence type="ECO:0000256" key="14">
    <source>
        <dbReference type="SAM" id="Phobius"/>
    </source>
</evidence>
<keyword evidence="12" id="KW-0539">Nucleus</keyword>
<dbReference type="Pfam" id="PF15951">
    <property type="entry name" value="MITF_TFEB_C_3_N"/>
    <property type="match status" value="1"/>
</dbReference>
<evidence type="ECO:0000256" key="4">
    <source>
        <dbReference type="ARBA" id="ARBA00008289"/>
    </source>
</evidence>
<dbReference type="Pfam" id="PF00010">
    <property type="entry name" value="HLH"/>
    <property type="match status" value="1"/>
</dbReference>
<keyword evidence="7" id="KW-0805">Transcription regulation</keyword>
<dbReference type="InterPro" id="IPR031867">
    <property type="entry name" value="MiT/TFE_N"/>
</dbReference>
<accession>A0AA88NZJ4</accession>
<dbReference type="Gene3D" id="4.10.280.10">
    <property type="entry name" value="Helix-loop-helix DNA-binding domain"/>
    <property type="match status" value="1"/>
</dbReference>
<dbReference type="InterPro" id="IPR036047">
    <property type="entry name" value="F-box-like_dom_sf"/>
</dbReference>
<dbReference type="SUPFAM" id="SSF81383">
    <property type="entry name" value="F-box domain"/>
    <property type="match status" value="1"/>
</dbReference>
<organism evidence="16 17">
    <name type="scientific">Channa striata</name>
    <name type="common">Snakehead murrel</name>
    <name type="synonym">Ophicephalus striatus</name>
    <dbReference type="NCBI Taxonomy" id="64152"/>
    <lineage>
        <taxon>Eukaryota</taxon>
        <taxon>Metazoa</taxon>
        <taxon>Chordata</taxon>
        <taxon>Craniata</taxon>
        <taxon>Vertebrata</taxon>
        <taxon>Euteleostomi</taxon>
        <taxon>Actinopterygii</taxon>
        <taxon>Neopterygii</taxon>
        <taxon>Teleostei</taxon>
        <taxon>Neoteleostei</taxon>
        <taxon>Acanthomorphata</taxon>
        <taxon>Anabantaria</taxon>
        <taxon>Anabantiformes</taxon>
        <taxon>Channoidei</taxon>
        <taxon>Channidae</taxon>
        <taxon>Channa</taxon>
    </lineage>
</organism>
<feature type="compositionally biased region" description="Low complexity" evidence="13">
    <location>
        <begin position="899"/>
        <end position="913"/>
    </location>
</feature>
<dbReference type="InterPro" id="IPR011598">
    <property type="entry name" value="bHLH_dom"/>
</dbReference>
<feature type="region of interest" description="Disordered" evidence="13">
    <location>
        <begin position="422"/>
        <end position="444"/>
    </location>
</feature>
<dbReference type="InterPro" id="IPR026509">
    <property type="entry name" value="TMEM183"/>
</dbReference>
<feature type="region of interest" description="Disordered" evidence="13">
    <location>
        <begin position="804"/>
        <end position="828"/>
    </location>
</feature>
<feature type="compositionally biased region" description="Low complexity" evidence="13">
    <location>
        <begin position="804"/>
        <end position="813"/>
    </location>
</feature>
<dbReference type="SMART" id="SM00353">
    <property type="entry name" value="HLH"/>
    <property type="match status" value="1"/>
</dbReference>
<evidence type="ECO:0000256" key="11">
    <source>
        <dbReference type="ARBA" id="ARBA00023163"/>
    </source>
</evidence>
<keyword evidence="6 14" id="KW-1133">Transmembrane helix</keyword>
<keyword evidence="11" id="KW-0804">Transcription</keyword>
<comment type="similarity">
    <text evidence="3">Belongs to the TMEM183 family.</text>
</comment>
<dbReference type="InterPro" id="IPR021802">
    <property type="entry name" value="MiT/TFE_C"/>
</dbReference>
<dbReference type="PROSITE" id="PS50888">
    <property type="entry name" value="BHLH"/>
    <property type="match status" value="1"/>
</dbReference>
<dbReference type="GO" id="GO:0046983">
    <property type="term" value="F:protein dimerization activity"/>
    <property type="evidence" value="ECO:0007669"/>
    <property type="project" value="InterPro"/>
</dbReference>
<keyword evidence="9 14" id="KW-0472">Membrane</keyword>
<name>A0AA88NZJ4_CHASR</name>
<dbReference type="GO" id="GO:0031647">
    <property type="term" value="P:regulation of protein stability"/>
    <property type="evidence" value="ECO:0007669"/>
    <property type="project" value="TreeGrafter"/>
</dbReference>
<evidence type="ECO:0000256" key="8">
    <source>
        <dbReference type="ARBA" id="ARBA00023125"/>
    </source>
</evidence>
<keyword evidence="10" id="KW-0010">Activator</keyword>
<dbReference type="Pfam" id="PF11851">
    <property type="entry name" value="DUF3371"/>
    <property type="match status" value="1"/>
</dbReference>
<dbReference type="GO" id="GO:0016020">
    <property type="term" value="C:membrane"/>
    <property type="evidence" value="ECO:0007669"/>
    <property type="project" value="UniProtKB-SubCell"/>
</dbReference>
<evidence type="ECO:0000256" key="3">
    <source>
        <dbReference type="ARBA" id="ARBA00006744"/>
    </source>
</evidence>
<evidence type="ECO:0000256" key="6">
    <source>
        <dbReference type="ARBA" id="ARBA00022989"/>
    </source>
</evidence>
<evidence type="ECO:0000256" key="10">
    <source>
        <dbReference type="ARBA" id="ARBA00023159"/>
    </source>
</evidence>
<dbReference type="InterPro" id="IPR036638">
    <property type="entry name" value="HLH_DNA-bd_sf"/>
</dbReference>
<dbReference type="GO" id="GO:0000978">
    <property type="term" value="F:RNA polymerase II cis-regulatory region sequence-specific DNA binding"/>
    <property type="evidence" value="ECO:0007669"/>
    <property type="project" value="InterPro"/>
</dbReference>
<keyword evidence="17" id="KW-1185">Reference proteome</keyword>
<dbReference type="InterPro" id="IPR024098">
    <property type="entry name" value="bHLHzip_TFEB"/>
</dbReference>
<dbReference type="GO" id="GO:0006959">
    <property type="term" value="P:humoral immune response"/>
    <property type="evidence" value="ECO:0007669"/>
    <property type="project" value="InterPro"/>
</dbReference>